<gene>
    <name evidence="1" type="ORF">S01H1_54655</name>
</gene>
<evidence type="ECO:0000313" key="1">
    <source>
        <dbReference type="EMBL" id="GAG18959.1"/>
    </source>
</evidence>
<accession>X0VL10</accession>
<reference evidence="1" key="1">
    <citation type="journal article" date="2014" name="Front. Microbiol.">
        <title>High frequency of phylogenetically diverse reductive dehalogenase-homologous genes in deep subseafloor sedimentary metagenomes.</title>
        <authorList>
            <person name="Kawai M."/>
            <person name="Futagami T."/>
            <person name="Toyoda A."/>
            <person name="Takaki Y."/>
            <person name="Nishi S."/>
            <person name="Hori S."/>
            <person name="Arai W."/>
            <person name="Tsubouchi T."/>
            <person name="Morono Y."/>
            <person name="Uchiyama I."/>
            <person name="Ito T."/>
            <person name="Fujiyama A."/>
            <person name="Inagaki F."/>
            <person name="Takami H."/>
        </authorList>
    </citation>
    <scope>NUCLEOTIDE SEQUENCE</scope>
    <source>
        <strain evidence="1">Expedition CK06-06</strain>
    </source>
</reference>
<comment type="caution">
    <text evidence="1">The sequence shown here is derived from an EMBL/GenBank/DDBJ whole genome shotgun (WGS) entry which is preliminary data.</text>
</comment>
<dbReference type="AlphaFoldDB" id="X0VL10"/>
<proteinExistence type="predicted"/>
<sequence length="92" mass="10577">MKPTFYEVLASALCDQVGVHGRHKIALLDSYFSLLWNHISFKEEMEHGQEVIIDDPGMQNLFDHMPHDGQVLKDVHHVMVTSMSQWAMSLVK</sequence>
<protein>
    <submittedName>
        <fullName evidence="1">Uncharacterized protein</fullName>
    </submittedName>
</protein>
<name>X0VL10_9ZZZZ</name>
<organism evidence="1">
    <name type="scientific">marine sediment metagenome</name>
    <dbReference type="NCBI Taxonomy" id="412755"/>
    <lineage>
        <taxon>unclassified sequences</taxon>
        <taxon>metagenomes</taxon>
        <taxon>ecological metagenomes</taxon>
    </lineage>
</organism>
<dbReference type="EMBL" id="BARS01035475">
    <property type="protein sequence ID" value="GAG18959.1"/>
    <property type="molecule type" value="Genomic_DNA"/>
</dbReference>
<feature type="non-terminal residue" evidence="1">
    <location>
        <position position="92"/>
    </location>
</feature>